<dbReference type="CDD" id="cd00448">
    <property type="entry name" value="YjgF_YER057c_UK114_family"/>
    <property type="match status" value="1"/>
</dbReference>
<dbReference type="SUPFAM" id="SSF55298">
    <property type="entry name" value="YjgF-like"/>
    <property type="match status" value="1"/>
</dbReference>
<name>A0A963Z339_9PROT</name>
<dbReference type="NCBIfam" id="TIGR00004">
    <property type="entry name" value="Rid family detoxifying hydrolase"/>
    <property type="match status" value="1"/>
</dbReference>
<dbReference type="Pfam" id="PF01042">
    <property type="entry name" value="Ribonuc_L-PSP"/>
    <property type="match status" value="1"/>
</dbReference>
<dbReference type="RefSeq" id="WP_227307655.1">
    <property type="nucleotide sequence ID" value="NZ_JAESVA010000003.1"/>
</dbReference>
<comment type="caution">
    <text evidence="2">The sequence shown here is derived from an EMBL/GenBank/DDBJ whole genome shotgun (WGS) entry which is preliminary data.</text>
</comment>
<protein>
    <submittedName>
        <fullName evidence="2">RidA family protein</fullName>
    </submittedName>
</protein>
<sequence length="125" mass="13333">MRQALMIDGAAKAGGHYSHAVVANGFVFVSGQGPVDPKTGVMPDDFAGQVRQTLTNLQTILTGAGSSLDDVVKINCYLSDVTRFSEWNTIYTEFFPAAPPARTTVGCQLNGIQVEVDCIAVQSHE</sequence>
<gene>
    <name evidence="2" type="ORF">ACELLULO517_12285</name>
</gene>
<dbReference type="InterPro" id="IPR035959">
    <property type="entry name" value="RutC-like_sf"/>
</dbReference>
<reference evidence="2 3" key="1">
    <citation type="journal article" date="2021" name="Microorganisms">
        <title>Acidisoma silvae sp. nov. and Acidisomacellulosilytica sp. nov., Two Acidophilic Bacteria Isolated from Decaying Wood, Hydrolyzing Cellulose and Producing Poly-3-hydroxybutyrate.</title>
        <authorList>
            <person name="Mieszkin S."/>
            <person name="Pouder E."/>
            <person name="Uroz S."/>
            <person name="Simon-Colin C."/>
            <person name="Alain K."/>
        </authorList>
    </citation>
    <scope>NUCLEOTIDE SEQUENCE [LARGE SCALE GENOMIC DNA]</scope>
    <source>
        <strain evidence="2 3">HW T5.17</strain>
    </source>
</reference>
<dbReference type="GO" id="GO:0005829">
    <property type="term" value="C:cytosol"/>
    <property type="evidence" value="ECO:0007669"/>
    <property type="project" value="TreeGrafter"/>
</dbReference>
<dbReference type="PANTHER" id="PTHR11803">
    <property type="entry name" value="2-IMINOBUTANOATE/2-IMINOPROPANOATE DEAMINASE RIDA"/>
    <property type="match status" value="1"/>
</dbReference>
<dbReference type="Gene3D" id="3.30.1330.40">
    <property type="entry name" value="RutC-like"/>
    <property type="match status" value="1"/>
</dbReference>
<accession>A0A963Z339</accession>
<dbReference type="FunFam" id="3.30.1330.40:FF:000001">
    <property type="entry name" value="L-PSP family endoribonuclease"/>
    <property type="match status" value="1"/>
</dbReference>
<dbReference type="PANTHER" id="PTHR11803:SF58">
    <property type="entry name" value="PROTEIN HMF1-RELATED"/>
    <property type="match status" value="1"/>
</dbReference>
<dbReference type="AlphaFoldDB" id="A0A963Z339"/>
<evidence type="ECO:0000313" key="2">
    <source>
        <dbReference type="EMBL" id="MCB8881015.1"/>
    </source>
</evidence>
<dbReference type="EMBL" id="JAESVA010000003">
    <property type="protein sequence ID" value="MCB8881015.1"/>
    <property type="molecule type" value="Genomic_DNA"/>
</dbReference>
<dbReference type="InterPro" id="IPR006056">
    <property type="entry name" value="RidA"/>
</dbReference>
<proteinExistence type="inferred from homology"/>
<organism evidence="2 3">
    <name type="scientific">Acidisoma cellulosilyticum</name>
    <dbReference type="NCBI Taxonomy" id="2802395"/>
    <lineage>
        <taxon>Bacteria</taxon>
        <taxon>Pseudomonadati</taxon>
        <taxon>Pseudomonadota</taxon>
        <taxon>Alphaproteobacteria</taxon>
        <taxon>Acetobacterales</taxon>
        <taxon>Acidocellaceae</taxon>
        <taxon>Acidisoma</taxon>
    </lineage>
</organism>
<comment type="similarity">
    <text evidence="1">Belongs to the RutC family.</text>
</comment>
<evidence type="ECO:0000256" key="1">
    <source>
        <dbReference type="ARBA" id="ARBA00010552"/>
    </source>
</evidence>
<evidence type="ECO:0000313" key="3">
    <source>
        <dbReference type="Proteomes" id="UP000721844"/>
    </source>
</evidence>
<keyword evidence="3" id="KW-1185">Reference proteome</keyword>
<dbReference type="Proteomes" id="UP000721844">
    <property type="component" value="Unassembled WGS sequence"/>
</dbReference>
<dbReference type="GO" id="GO:0019239">
    <property type="term" value="F:deaminase activity"/>
    <property type="evidence" value="ECO:0007669"/>
    <property type="project" value="TreeGrafter"/>
</dbReference>
<dbReference type="InterPro" id="IPR006175">
    <property type="entry name" value="YjgF/YER057c/UK114"/>
</dbReference>